<keyword evidence="2 6" id="KW-0812">Transmembrane</keyword>
<name>A0A9P7AE18_9AGAM</name>
<feature type="transmembrane region" description="Helical" evidence="6">
    <location>
        <begin position="203"/>
        <end position="221"/>
    </location>
</feature>
<reference evidence="7" key="1">
    <citation type="journal article" date="2020" name="New Phytol.">
        <title>Comparative genomics reveals dynamic genome evolution in host specialist ectomycorrhizal fungi.</title>
        <authorList>
            <person name="Lofgren L.A."/>
            <person name="Nguyen N.H."/>
            <person name="Vilgalys R."/>
            <person name="Ruytinx J."/>
            <person name="Liao H.L."/>
            <person name="Branco S."/>
            <person name="Kuo A."/>
            <person name="LaButti K."/>
            <person name="Lipzen A."/>
            <person name="Andreopoulos W."/>
            <person name="Pangilinan J."/>
            <person name="Riley R."/>
            <person name="Hundley H."/>
            <person name="Na H."/>
            <person name="Barry K."/>
            <person name="Grigoriev I.V."/>
            <person name="Stajich J.E."/>
            <person name="Kennedy P.G."/>
        </authorList>
    </citation>
    <scope>NUCLEOTIDE SEQUENCE</scope>
    <source>
        <strain evidence="7">S12</strain>
    </source>
</reference>
<dbReference type="AlphaFoldDB" id="A0A9P7AE18"/>
<evidence type="ECO:0000313" key="7">
    <source>
        <dbReference type="EMBL" id="KAG1787445.1"/>
    </source>
</evidence>
<organism evidence="7 8">
    <name type="scientific">Suillus plorans</name>
    <dbReference type="NCBI Taxonomy" id="116603"/>
    <lineage>
        <taxon>Eukaryota</taxon>
        <taxon>Fungi</taxon>
        <taxon>Dikarya</taxon>
        <taxon>Basidiomycota</taxon>
        <taxon>Agaricomycotina</taxon>
        <taxon>Agaricomycetes</taxon>
        <taxon>Agaricomycetidae</taxon>
        <taxon>Boletales</taxon>
        <taxon>Suillineae</taxon>
        <taxon>Suillaceae</taxon>
        <taxon>Suillus</taxon>
    </lineage>
</organism>
<dbReference type="PANTHER" id="PTHR23294:SF59">
    <property type="entry name" value="UNC93-LIKE PROTEIN C922.05C"/>
    <property type="match status" value="1"/>
</dbReference>
<keyword evidence="4 6" id="KW-0472">Membrane</keyword>
<feature type="transmembrane region" description="Helical" evidence="6">
    <location>
        <begin position="106"/>
        <end position="123"/>
    </location>
</feature>
<feature type="transmembrane region" description="Helical" evidence="6">
    <location>
        <begin position="325"/>
        <end position="344"/>
    </location>
</feature>
<feature type="transmembrane region" description="Helical" evidence="6">
    <location>
        <begin position="170"/>
        <end position="191"/>
    </location>
</feature>
<proteinExistence type="predicted"/>
<evidence type="ECO:0000256" key="3">
    <source>
        <dbReference type="ARBA" id="ARBA00022989"/>
    </source>
</evidence>
<dbReference type="GO" id="GO:0016020">
    <property type="term" value="C:membrane"/>
    <property type="evidence" value="ECO:0007669"/>
    <property type="project" value="UniProtKB-SubCell"/>
</dbReference>
<feature type="transmembrane region" description="Helical" evidence="6">
    <location>
        <begin position="258"/>
        <end position="275"/>
    </location>
</feature>
<protein>
    <submittedName>
        <fullName evidence="7">MFS general substrate transporter</fullName>
    </submittedName>
</protein>
<evidence type="ECO:0000256" key="5">
    <source>
        <dbReference type="SAM" id="MobiDB-lite"/>
    </source>
</evidence>
<feature type="compositionally biased region" description="Polar residues" evidence="5">
    <location>
        <begin position="13"/>
        <end position="22"/>
    </location>
</feature>
<comment type="subcellular location">
    <subcellularLocation>
        <location evidence="1">Membrane</location>
        <topology evidence="1">Multi-pass membrane protein</topology>
    </subcellularLocation>
</comment>
<dbReference type="Pfam" id="PF05978">
    <property type="entry name" value="UNC-93"/>
    <property type="match status" value="1"/>
</dbReference>
<dbReference type="GeneID" id="64597881"/>
<comment type="caution">
    <text evidence="7">The sequence shown here is derived from an EMBL/GenBank/DDBJ whole genome shotgun (WGS) entry which is preliminary data.</text>
</comment>
<dbReference type="SUPFAM" id="SSF103473">
    <property type="entry name" value="MFS general substrate transporter"/>
    <property type="match status" value="1"/>
</dbReference>
<dbReference type="Proteomes" id="UP000719766">
    <property type="component" value="Unassembled WGS sequence"/>
</dbReference>
<evidence type="ECO:0000256" key="2">
    <source>
        <dbReference type="ARBA" id="ARBA00022692"/>
    </source>
</evidence>
<dbReference type="InterPro" id="IPR051617">
    <property type="entry name" value="UNC-93-like_regulator"/>
</dbReference>
<accession>A0A9P7AE18</accession>
<feature type="transmembrane region" description="Helical" evidence="6">
    <location>
        <begin position="373"/>
        <end position="392"/>
    </location>
</feature>
<keyword evidence="3 6" id="KW-1133">Transmembrane helix</keyword>
<evidence type="ECO:0000256" key="6">
    <source>
        <dbReference type="SAM" id="Phobius"/>
    </source>
</evidence>
<evidence type="ECO:0000256" key="1">
    <source>
        <dbReference type="ARBA" id="ARBA00004141"/>
    </source>
</evidence>
<feature type="transmembrane region" description="Helical" evidence="6">
    <location>
        <begin position="76"/>
        <end position="94"/>
    </location>
</feature>
<dbReference type="OrthoDB" id="196103at2759"/>
<dbReference type="EMBL" id="JABBWE010000079">
    <property type="protein sequence ID" value="KAG1787445.1"/>
    <property type="molecule type" value="Genomic_DNA"/>
</dbReference>
<keyword evidence="8" id="KW-1185">Reference proteome</keyword>
<dbReference type="RefSeq" id="XP_041154795.1">
    <property type="nucleotide sequence ID" value="XM_041304117.1"/>
</dbReference>
<feature type="region of interest" description="Disordered" evidence="5">
    <location>
        <begin position="1"/>
        <end position="23"/>
    </location>
</feature>
<sequence>MSDAQTEIEKLGSGSSEDSGSQRAEIFERPTGWRGYYEHPITQVSLLGFVCFMCPGMFNALTGLGGGGQVNSTDQARASATLYSTFAFFGFFAGSVNNVIGPRRTLMLGTWGYSLYIAAFLAVNIHAGAGAFVVTAGAILGACAAFLWTAQGSMMMSYPTEAQKGMFISIFWAIFNLGGVVGSAISFGSNFKSTSNSVGNGTYVGFLILTLIGVFIPLLMVDPNKMIRTDGTRVNTVRHPSWKTEFLSLFVALKTDPWVIFLFPMFAASNYFYTWQFNDYNGAIFNIRARGLNNFVYWTSQIFGSIFIGYFVLDQKNVRRRVRAFYGWILVFFMIFVVHVWAYFYQKTYTRIEETALGAYKIDILDSNYPSHVWLMIFYGFLDSMWQTYAYWLMGAMSNDPAKLAVFAGFYKCLQSVGAASVWAADSASVPYMNIFLSTWCLTVAGMIFAAPMVYLRVTDHTDIEDEVLMQIAGVEPIEPPVAATTQKA</sequence>
<evidence type="ECO:0000256" key="4">
    <source>
        <dbReference type="ARBA" id="ARBA00023136"/>
    </source>
</evidence>
<dbReference type="Gene3D" id="1.20.1250.20">
    <property type="entry name" value="MFS general substrate transporter like domains"/>
    <property type="match status" value="1"/>
</dbReference>
<dbReference type="InterPro" id="IPR010291">
    <property type="entry name" value="Ion_channel_UNC-93"/>
</dbReference>
<dbReference type="InterPro" id="IPR036259">
    <property type="entry name" value="MFS_trans_sf"/>
</dbReference>
<feature type="transmembrane region" description="Helical" evidence="6">
    <location>
        <begin position="435"/>
        <end position="456"/>
    </location>
</feature>
<feature type="transmembrane region" description="Helical" evidence="6">
    <location>
        <begin position="129"/>
        <end position="149"/>
    </location>
</feature>
<gene>
    <name evidence="7" type="ORF">HD556DRAFT_1409403</name>
</gene>
<dbReference type="PANTHER" id="PTHR23294">
    <property type="entry name" value="ET TRANSLATION PRODUCT-RELATED"/>
    <property type="match status" value="1"/>
</dbReference>
<evidence type="ECO:0000313" key="8">
    <source>
        <dbReference type="Proteomes" id="UP000719766"/>
    </source>
</evidence>
<feature type="transmembrane region" description="Helical" evidence="6">
    <location>
        <begin position="44"/>
        <end position="64"/>
    </location>
</feature>
<feature type="transmembrane region" description="Helical" evidence="6">
    <location>
        <begin position="295"/>
        <end position="313"/>
    </location>
</feature>
<feature type="transmembrane region" description="Helical" evidence="6">
    <location>
        <begin position="404"/>
        <end position="423"/>
    </location>
</feature>